<dbReference type="GO" id="GO:0036064">
    <property type="term" value="C:ciliary basal body"/>
    <property type="evidence" value="ECO:0007669"/>
    <property type="project" value="TreeGrafter"/>
</dbReference>
<dbReference type="InterPro" id="IPR029429">
    <property type="entry name" value="BBS2_Mid"/>
</dbReference>
<keyword evidence="3" id="KW-0963">Cytoplasm</keyword>
<dbReference type="PANTHER" id="PTHR32465">
    <property type="entry name" value="BARDET-BIEDL SYNDROME 2 PROTEIN"/>
    <property type="match status" value="1"/>
</dbReference>
<dbReference type="InterPro" id="IPR016616">
    <property type="entry name" value="Bardet-Biedl_syndrome_2_prot"/>
</dbReference>
<protein>
    <submittedName>
        <fullName evidence="12">Bardet-Biedl syndrome 2 protein-like protein</fullName>
    </submittedName>
</protein>
<accession>A0A1W0X7S0</accession>
<evidence type="ECO:0000256" key="5">
    <source>
        <dbReference type="ARBA" id="ARBA00023212"/>
    </source>
</evidence>
<evidence type="ECO:0000259" key="8">
    <source>
        <dbReference type="Pfam" id="PF14782"/>
    </source>
</evidence>
<dbReference type="Pfam" id="PF14782">
    <property type="entry name" value="BBS2_GAE"/>
    <property type="match status" value="1"/>
</dbReference>
<keyword evidence="5" id="KW-0206">Cytoskeleton</keyword>
<dbReference type="Pfam" id="PF23353">
    <property type="entry name" value="BBS2_hp"/>
    <property type="match status" value="1"/>
</dbReference>
<keyword evidence="13" id="KW-1185">Reference proteome</keyword>
<dbReference type="InterPro" id="IPR015943">
    <property type="entry name" value="WD40/YVTN_repeat-like_dom_sf"/>
</dbReference>
<reference evidence="13" key="1">
    <citation type="submission" date="2017-01" db="EMBL/GenBank/DDBJ databases">
        <title>Comparative genomics of anhydrobiosis in the tardigrade Hypsibius dujardini.</title>
        <authorList>
            <person name="Yoshida Y."/>
            <person name="Koutsovoulos G."/>
            <person name="Laetsch D."/>
            <person name="Stevens L."/>
            <person name="Kumar S."/>
            <person name="Horikawa D."/>
            <person name="Ishino K."/>
            <person name="Komine S."/>
            <person name="Tomita M."/>
            <person name="Blaxter M."/>
            <person name="Arakawa K."/>
        </authorList>
    </citation>
    <scope>NUCLEOTIDE SEQUENCE [LARGE SCALE GENOMIC DNA]</scope>
    <source>
        <strain evidence="13">Z151</strain>
    </source>
</reference>
<dbReference type="Pfam" id="PF14781">
    <property type="entry name" value="BBS2_N"/>
    <property type="match status" value="1"/>
</dbReference>
<evidence type="ECO:0000259" key="10">
    <source>
        <dbReference type="Pfam" id="PF23350"/>
    </source>
</evidence>
<feature type="domain" description="Ciliary BBSome complex subunit 2 N-terminal" evidence="7">
    <location>
        <begin position="21"/>
        <end position="122"/>
    </location>
</feature>
<proteinExistence type="predicted"/>
<dbReference type="AlphaFoldDB" id="A0A1W0X7S0"/>
<dbReference type="SUPFAM" id="SSF50998">
    <property type="entry name" value="Quinoprotein alcohol dehydrogenase-like"/>
    <property type="match status" value="1"/>
</dbReference>
<dbReference type="Pfam" id="PF23350">
    <property type="entry name" value="BBS2_pf"/>
    <property type="match status" value="1"/>
</dbReference>
<sequence length="777" mass="86104">MLRAMYDLQLQHMIRPGRAVVGEFTEGEMYLAAANMANKVVISKLPAFSAYASRIVPTKESLQILNINQTITALAVGRFTSDAATDLLFIGTPTELVVYDVPQNREVFRKSTTGGASSIAVGKTGRIKKTLAIVGGESALQGFDEDGNEPLWTITGDNVAVLVLFDVNKDGQVEVIAGCDDHQIRVFRETEQIFSMSETDKIVSLAVLKDQNFVYGLANGTVGVYEQYERRWRVKSKSKPLAVLGFDVTGDGEPEILCGWASGKFEIRDRFSGNLLFKYQMDDPIAQILEVDDPRNHHEKYILVATAEGDVKAFAVEDSTSKEYTVTFLQDGQSHDMLTVDGEGNSKVVPVKPDAEDGESVASVANIPQPLSREDSVYDWSTVPDNVEVYIDVEPNLGNPNYFLNRNLPSGKASALPADMDVYVRKDDGSMDGRIGLPNLFDKPSLKFTIRTSDAAYKIPGVVIFTEGVFSGESYYHHPPERLVTNVVQFPVTIPKNLPVDMFITIMAGQTNRKFYYCHGELIRMKRFAMYYHLSTPGTTTAAPTSPAPPPEGFVAFKVQERINRFFLWASENFFLRGDIKASGDQSGGSLAFVSLRDGEQLVIRMTSAGEITVMTDSIDTAGDVVESLADGLTLKHVESHAHFPKAYDGLLNVFSQLDEFQTNRQRQIADIADRGAGIRAMLMKAEECKTLETWPEVKKYYMELHNQNKSILGDFRVQIEAHQKFTASLKSVSQLIDKAARLRVGTPKSDLFSKCRLAVQSRDVQLLVRLMEFGAS</sequence>
<evidence type="ECO:0000313" key="13">
    <source>
        <dbReference type="Proteomes" id="UP000192578"/>
    </source>
</evidence>
<dbReference type="Proteomes" id="UP000192578">
    <property type="component" value="Unassembled WGS sequence"/>
</dbReference>
<evidence type="ECO:0000256" key="3">
    <source>
        <dbReference type="ARBA" id="ARBA00022490"/>
    </source>
</evidence>
<dbReference type="Pfam" id="PF14783">
    <property type="entry name" value="BBS2_Mid"/>
    <property type="match status" value="1"/>
</dbReference>
<evidence type="ECO:0000256" key="1">
    <source>
        <dbReference type="ARBA" id="ARBA00004138"/>
    </source>
</evidence>
<evidence type="ECO:0000259" key="9">
    <source>
        <dbReference type="Pfam" id="PF14783"/>
    </source>
</evidence>
<dbReference type="EMBL" id="MTYJ01000011">
    <property type="protein sequence ID" value="OQV23575.1"/>
    <property type="molecule type" value="Genomic_DNA"/>
</dbReference>
<gene>
    <name evidence="12" type="ORF">BV898_02693</name>
</gene>
<evidence type="ECO:0000256" key="2">
    <source>
        <dbReference type="ARBA" id="ARBA00004245"/>
    </source>
</evidence>
<dbReference type="Gene3D" id="2.130.10.10">
    <property type="entry name" value="YVTN repeat-like/Quinoprotein amine dehydrogenase"/>
    <property type="match status" value="1"/>
</dbReference>
<comment type="caution">
    <text evidence="12">The sequence shown here is derived from an EMBL/GenBank/DDBJ whole genome shotgun (WGS) entry which is preliminary data.</text>
</comment>
<dbReference type="OrthoDB" id="2120021at2759"/>
<dbReference type="PIRSF" id="PIRSF013684">
    <property type="entry name" value="BBS2"/>
    <property type="match status" value="1"/>
</dbReference>
<feature type="domain" description="BBS2 platform" evidence="10">
    <location>
        <begin position="546"/>
        <end position="631"/>
    </location>
</feature>
<dbReference type="GO" id="GO:0034464">
    <property type="term" value="C:BBSome"/>
    <property type="evidence" value="ECO:0007669"/>
    <property type="project" value="InterPro"/>
</dbReference>
<dbReference type="PANTHER" id="PTHR32465:SF0">
    <property type="entry name" value="BARDET-BIEDL SYNDROME 2 PROTEIN"/>
    <property type="match status" value="1"/>
</dbReference>
<dbReference type="InterPro" id="IPR029430">
    <property type="entry name" value="BBS2_N"/>
</dbReference>
<feature type="domain" description="BBS2 hairpin" evidence="11">
    <location>
        <begin position="645"/>
        <end position="742"/>
    </location>
</feature>
<evidence type="ECO:0000259" key="7">
    <source>
        <dbReference type="Pfam" id="PF14781"/>
    </source>
</evidence>
<dbReference type="InterPro" id="IPR029333">
    <property type="entry name" value="BBS2_GAE_dom"/>
</dbReference>
<dbReference type="GO" id="GO:0031514">
    <property type="term" value="C:motile cilium"/>
    <property type="evidence" value="ECO:0007669"/>
    <property type="project" value="TreeGrafter"/>
</dbReference>
<feature type="domain" description="BBS2 GAE" evidence="8">
    <location>
        <begin position="444"/>
        <end position="528"/>
    </location>
</feature>
<keyword evidence="6" id="KW-0966">Cell projection</keyword>
<dbReference type="InterPro" id="IPR055380">
    <property type="entry name" value="BBS2_hp_dom"/>
</dbReference>
<evidence type="ECO:0000313" key="12">
    <source>
        <dbReference type="EMBL" id="OQV23575.1"/>
    </source>
</evidence>
<evidence type="ECO:0000259" key="11">
    <source>
        <dbReference type="Pfam" id="PF23353"/>
    </source>
</evidence>
<name>A0A1W0X7S0_HYPEX</name>
<dbReference type="GO" id="GO:0016020">
    <property type="term" value="C:membrane"/>
    <property type="evidence" value="ECO:0007669"/>
    <property type="project" value="TreeGrafter"/>
</dbReference>
<feature type="domain" description="Ciliary BBSome complex subunit 2 middle region" evidence="9">
    <location>
        <begin position="162"/>
        <end position="268"/>
    </location>
</feature>
<dbReference type="GO" id="GO:1905515">
    <property type="term" value="P:non-motile cilium assembly"/>
    <property type="evidence" value="ECO:0007669"/>
    <property type="project" value="InterPro"/>
</dbReference>
<organism evidence="12 13">
    <name type="scientific">Hypsibius exemplaris</name>
    <name type="common">Freshwater tardigrade</name>
    <dbReference type="NCBI Taxonomy" id="2072580"/>
    <lineage>
        <taxon>Eukaryota</taxon>
        <taxon>Metazoa</taxon>
        <taxon>Ecdysozoa</taxon>
        <taxon>Tardigrada</taxon>
        <taxon>Eutardigrada</taxon>
        <taxon>Parachela</taxon>
        <taxon>Hypsibioidea</taxon>
        <taxon>Hypsibiidae</taxon>
        <taxon>Hypsibius</taxon>
    </lineage>
</organism>
<keyword evidence="4" id="KW-0969">Cilium</keyword>
<evidence type="ECO:0000256" key="6">
    <source>
        <dbReference type="ARBA" id="ARBA00023273"/>
    </source>
</evidence>
<evidence type="ECO:0000256" key="4">
    <source>
        <dbReference type="ARBA" id="ARBA00023069"/>
    </source>
</evidence>
<comment type="subcellular location">
    <subcellularLocation>
        <location evidence="1">Cell projection</location>
        <location evidence="1">Cilium</location>
    </subcellularLocation>
    <subcellularLocation>
        <location evidence="2">Cytoplasm</location>
        <location evidence="2">Cytoskeleton</location>
    </subcellularLocation>
</comment>
<dbReference type="InterPro" id="IPR011047">
    <property type="entry name" value="Quinoprotein_ADH-like_sf"/>
</dbReference>
<dbReference type="InterPro" id="IPR055379">
    <property type="entry name" value="BBS2_pf_dom"/>
</dbReference>